<keyword evidence="3" id="KW-1185">Reference proteome</keyword>
<accession>A0ABY5TW63</accession>
<dbReference type="SUPFAM" id="SSF53098">
    <property type="entry name" value="Ribonuclease H-like"/>
    <property type="match status" value="1"/>
</dbReference>
<feature type="domain" description="Transposase IS4-like" evidence="1">
    <location>
        <begin position="244"/>
        <end position="411"/>
    </location>
</feature>
<dbReference type="Pfam" id="PF01609">
    <property type="entry name" value="DDE_Tnp_1"/>
    <property type="match status" value="1"/>
</dbReference>
<proteinExistence type="predicted"/>
<protein>
    <submittedName>
        <fullName evidence="2">Transposase</fullName>
    </submittedName>
</protein>
<gene>
    <name evidence="2" type="ORF">NX779_03740</name>
</gene>
<dbReference type="RefSeq" id="WP_259430075.1">
    <property type="nucleotide sequence ID" value="NZ_CP103424.1"/>
</dbReference>
<dbReference type="InterPro" id="IPR002559">
    <property type="entry name" value="Transposase_11"/>
</dbReference>
<dbReference type="InterPro" id="IPR012337">
    <property type="entry name" value="RNaseH-like_sf"/>
</dbReference>
<reference evidence="2" key="1">
    <citation type="submission" date="2022-08" db="EMBL/GenBank/DDBJ databases">
        <title>Complete genome sequence of Mycoplasma cottewii type strain VIS.</title>
        <authorList>
            <person name="Spergser J."/>
        </authorList>
    </citation>
    <scope>NUCLEOTIDE SEQUENCE</scope>
    <source>
        <strain evidence="2">VIS</strain>
    </source>
</reference>
<name>A0ABY5TW63_9MOLU</name>
<evidence type="ECO:0000313" key="3">
    <source>
        <dbReference type="Proteomes" id="UP001059819"/>
    </source>
</evidence>
<evidence type="ECO:0000259" key="1">
    <source>
        <dbReference type="Pfam" id="PF01609"/>
    </source>
</evidence>
<evidence type="ECO:0000313" key="2">
    <source>
        <dbReference type="EMBL" id="UWD34892.1"/>
    </source>
</evidence>
<dbReference type="EMBL" id="CP103424">
    <property type="protein sequence ID" value="UWD34892.1"/>
    <property type="molecule type" value="Genomic_DNA"/>
</dbReference>
<dbReference type="Proteomes" id="UP001059819">
    <property type="component" value="Chromosome"/>
</dbReference>
<sequence>MPIPKEILAVERPKNTRVKKNGNKYDVIKRTSIWKNGKAIPVELGKIGEIINFKYVETKPSNSNFALFDIKQFGRTEIAYKLSKDIYGELCKVFDISDAKTIYTIAIIRAAYGNVTNKEINRKYQYSFFSEQFPGVSLSVSNISKFLDRLGRKYKYMKSFIQNRMNNVSPESTIVIDGMFKSLNSRNSSFTRWSWQTITKGAQNICLLYAFDLNKKELIGGKVLKGNTVDLMDCNKFISYFSSNSCLILGDKGMVSQEGLNKLKKSNNNLKNLFPIERNDKRIKSLNLSEYDTKFNSNHDLVLSKRNKISDNEYLYSFKSMSDYNQERKIYLNNTDKNNNSEELKEKENQFGTIHFVSDEDLSLKQIYDLYKTRWEIEDFLNFYKNIIELDFSRLQKNTSIVATEFINLITTIITSRMKKEFEEKGLTDNFSFNQIMERLGSANKYFDTTNNKWHYTSEKKYTDNIVDILNL</sequence>
<organism evidence="2 3">
    <name type="scientific">Mycoplasma cottewii</name>
    <dbReference type="NCBI Taxonomy" id="51364"/>
    <lineage>
        <taxon>Bacteria</taxon>
        <taxon>Bacillati</taxon>
        <taxon>Mycoplasmatota</taxon>
        <taxon>Mollicutes</taxon>
        <taxon>Mycoplasmataceae</taxon>
        <taxon>Mycoplasma</taxon>
    </lineage>
</organism>